<evidence type="ECO:0000256" key="2">
    <source>
        <dbReference type="ARBA" id="ARBA00008661"/>
    </source>
</evidence>
<dbReference type="Gene3D" id="3.90.550.50">
    <property type="match status" value="1"/>
</dbReference>
<evidence type="ECO:0000256" key="1">
    <source>
        <dbReference type="ARBA" id="ARBA00004323"/>
    </source>
</evidence>
<dbReference type="Pfam" id="PF01762">
    <property type="entry name" value="Galactosyl_T"/>
    <property type="match status" value="1"/>
</dbReference>
<proteinExistence type="inferred from homology"/>
<accession>A0A1B6DVG6</accession>
<evidence type="ECO:0000256" key="8">
    <source>
        <dbReference type="ARBA" id="ARBA00023034"/>
    </source>
</evidence>
<dbReference type="InterPro" id="IPR002659">
    <property type="entry name" value="Glyco_trans_31"/>
</dbReference>
<evidence type="ECO:0000256" key="4">
    <source>
        <dbReference type="ARBA" id="ARBA00022679"/>
    </source>
</evidence>
<keyword evidence="9 11" id="KW-0472">Membrane</keyword>
<dbReference type="EMBL" id="GEDC01007637">
    <property type="protein sequence ID" value="JAS29661.1"/>
    <property type="molecule type" value="Transcribed_RNA"/>
</dbReference>
<name>A0A1B6DVG6_9HEMI</name>
<comment type="similarity">
    <text evidence="2 11">Belongs to the glycosyltransferase 31 family.</text>
</comment>
<keyword evidence="7 11" id="KW-1133">Transmembrane helix</keyword>
<dbReference type="FunFam" id="3.90.550.50:FF:000001">
    <property type="entry name" value="Hexosyltransferase"/>
    <property type="match status" value="1"/>
</dbReference>
<keyword evidence="4" id="KW-0808">Transferase</keyword>
<organism evidence="12">
    <name type="scientific">Clastoptera arizonana</name>
    <name type="common">Arizona spittle bug</name>
    <dbReference type="NCBI Taxonomy" id="38151"/>
    <lineage>
        <taxon>Eukaryota</taxon>
        <taxon>Metazoa</taxon>
        <taxon>Ecdysozoa</taxon>
        <taxon>Arthropoda</taxon>
        <taxon>Hexapoda</taxon>
        <taxon>Insecta</taxon>
        <taxon>Pterygota</taxon>
        <taxon>Neoptera</taxon>
        <taxon>Paraneoptera</taxon>
        <taxon>Hemiptera</taxon>
        <taxon>Auchenorrhyncha</taxon>
        <taxon>Cercopoidea</taxon>
        <taxon>Clastopteridae</taxon>
        <taxon>Clastoptera</taxon>
    </lineage>
</organism>
<keyword evidence="3 11" id="KW-0328">Glycosyltransferase</keyword>
<dbReference type="EC" id="2.4.1.-" evidence="11"/>
<evidence type="ECO:0000313" key="12">
    <source>
        <dbReference type="EMBL" id="JAS29661.1"/>
    </source>
</evidence>
<keyword evidence="6 11" id="KW-0735">Signal-anchor</keyword>
<dbReference type="PANTHER" id="PTHR11214:SF314">
    <property type="entry name" value="HEXOSYLTRANSFERASE"/>
    <property type="match status" value="1"/>
</dbReference>
<keyword evidence="5 11" id="KW-0812">Transmembrane</keyword>
<reference evidence="12" key="1">
    <citation type="submission" date="2015-12" db="EMBL/GenBank/DDBJ databases">
        <title>De novo transcriptome assembly of four potential Pierce s Disease insect vectors from Arizona vineyards.</title>
        <authorList>
            <person name="Tassone E.E."/>
        </authorList>
    </citation>
    <scope>NUCLEOTIDE SEQUENCE</scope>
</reference>
<comment type="subcellular location">
    <subcellularLocation>
        <location evidence="1 11">Golgi apparatus membrane</location>
        <topology evidence="1 11">Single-pass type II membrane protein</topology>
    </subcellularLocation>
</comment>
<evidence type="ECO:0000256" key="6">
    <source>
        <dbReference type="ARBA" id="ARBA00022968"/>
    </source>
</evidence>
<dbReference type="AlphaFoldDB" id="A0A1B6DVG6"/>
<evidence type="ECO:0000256" key="7">
    <source>
        <dbReference type="ARBA" id="ARBA00022989"/>
    </source>
</evidence>
<evidence type="ECO:0000256" key="5">
    <source>
        <dbReference type="ARBA" id="ARBA00022692"/>
    </source>
</evidence>
<dbReference type="GO" id="GO:0000139">
    <property type="term" value="C:Golgi membrane"/>
    <property type="evidence" value="ECO:0007669"/>
    <property type="project" value="UniProtKB-SubCell"/>
</dbReference>
<evidence type="ECO:0000256" key="10">
    <source>
        <dbReference type="ARBA" id="ARBA00023180"/>
    </source>
</evidence>
<evidence type="ECO:0000256" key="11">
    <source>
        <dbReference type="RuleBase" id="RU363063"/>
    </source>
</evidence>
<evidence type="ECO:0000256" key="9">
    <source>
        <dbReference type="ARBA" id="ARBA00023136"/>
    </source>
</evidence>
<protein>
    <recommendedName>
        <fullName evidence="11">Hexosyltransferase</fullName>
        <ecNumber evidence="11">2.4.1.-</ecNumber>
    </recommendedName>
</protein>
<evidence type="ECO:0000256" key="3">
    <source>
        <dbReference type="ARBA" id="ARBA00022676"/>
    </source>
</evidence>
<dbReference type="PANTHER" id="PTHR11214">
    <property type="entry name" value="BETA-1,3-N-ACETYLGLUCOSAMINYLTRANSFERASE"/>
    <property type="match status" value="1"/>
</dbReference>
<feature type="transmembrane region" description="Helical" evidence="11">
    <location>
        <begin position="12"/>
        <end position="31"/>
    </location>
</feature>
<sequence length="339" mass="38871">MFRRGERRCVRYGIVCLFSIFFILALYSPVYQPSSQRAIMVPGWEMNISRNARDYVQPGNSTILIPASHICPKSSLLLLVIVCSAPTNFEQRIAIRETWASMAENYVKVAFLLGETNNETVQTKVVEESSTHADIIQEGFIDSYNNLTVKSLMMLKWVDQYCKSTQFLMKTDDDIYVNLPVLVEMLIYYGTKRNLLFGALICRAKPILDVTNKWYTPTYMFKETVYPNYLSGTGYVMSKDVASRLYKAALDTPLIHLEDVYITGICARAARLRPWNHPGFSYQRLHLAVSCHPRIITNHRLTADDLHSSFSYLNNCSSVADFFTRPPKVKHFIHSSQCH</sequence>
<gene>
    <name evidence="12" type="ORF">g.37346</name>
</gene>
<dbReference type="GO" id="GO:0006493">
    <property type="term" value="P:protein O-linked glycosylation"/>
    <property type="evidence" value="ECO:0007669"/>
    <property type="project" value="TreeGrafter"/>
</dbReference>
<keyword evidence="8 11" id="KW-0333">Golgi apparatus</keyword>
<dbReference type="GO" id="GO:0016758">
    <property type="term" value="F:hexosyltransferase activity"/>
    <property type="evidence" value="ECO:0007669"/>
    <property type="project" value="InterPro"/>
</dbReference>
<keyword evidence="10" id="KW-0325">Glycoprotein</keyword>